<name>A0A9X7B8M2_BACCE</name>
<feature type="transmembrane region" description="Helical" evidence="1">
    <location>
        <begin position="225"/>
        <end position="249"/>
    </location>
</feature>
<evidence type="ECO:0000313" key="3">
    <source>
        <dbReference type="Proteomes" id="UP000226257"/>
    </source>
</evidence>
<reference evidence="2 3" key="1">
    <citation type="submission" date="2017-09" db="EMBL/GenBank/DDBJ databases">
        <title>Large-scale bioinformatics analysis of Bacillus genomes uncovers conserved roles of natural products in bacterial physiology.</title>
        <authorList>
            <consortium name="Agbiome Team Llc"/>
            <person name="Bleich R.M."/>
            <person name="Grubbs K.J."/>
            <person name="Santa Maria K.C."/>
            <person name="Allen S.E."/>
            <person name="Farag S."/>
            <person name="Shank E.A."/>
            <person name="Bowers A."/>
        </authorList>
    </citation>
    <scope>NUCLEOTIDE SEQUENCE [LARGE SCALE GENOMIC DNA]</scope>
    <source>
        <strain evidence="2 3">AFS060282</strain>
    </source>
</reference>
<comment type="caution">
    <text evidence="2">The sequence shown here is derived from an EMBL/GenBank/DDBJ whole genome shotgun (WGS) entry which is preliminary data.</text>
</comment>
<dbReference type="EMBL" id="NVDQ01000037">
    <property type="protein sequence ID" value="PFV02848.1"/>
    <property type="molecule type" value="Genomic_DNA"/>
</dbReference>
<feature type="transmembrane region" description="Helical" evidence="1">
    <location>
        <begin position="6"/>
        <end position="22"/>
    </location>
</feature>
<evidence type="ECO:0008006" key="4">
    <source>
        <dbReference type="Google" id="ProtNLM"/>
    </source>
</evidence>
<keyword evidence="1" id="KW-1133">Transmembrane helix</keyword>
<protein>
    <recommendedName>
        <fullName evidence="4">DoxX family membrane protein</fullName>
    </recommendedName>
</protein>
<dbReference type="AlphaFoldDB" id="A0A9X7B8M2"/>
<feature type="transmembrane region" description="Helical" evidence="1">
    <location>
        <begin position="281"/>
        <end position="301"/>
    </location>
</feature>
<gene>
    <name evidence="2" type="ORF">COK98_25810</name>
</gene>
<feature type="transmembrane region" description="Helical" evidence="1">
    <location>
        <begin position="313"/>
        <end position="333"/>
    </location>
</feature>
<sequence length="334" mass="38449">MTKKRNVITFLMIMFIFSPYWISAHVKWFTKVEQPEKKAIELIVDPLFIMVACCSMVLLAGLPWISEEIMKWKWSQRIELKLHSYQNYSQHILKYGTALALTIQICSGTIFAPEIPVYSENIIWVVWLIIFFLFIPHPLAIGISALGIISLYLALTIKMGFSHTIDYIFYLSISITLFLNCINKKHLGIAILYVGTSFSLLWVAMEKIVYPSMSIDIIMNHNVPTFGFAPDTFVLLCAFIEFIIGYLFLIGILNRTLSLIVTIIFMLTTMLFGAVEIIGHFMLHIVFIVFLIEGGGGIYISRQVQKQRSMYTIFLLSSFPFLLLITLICYYIYM</sequence>
<proteinExistence type="predicted"/>
<keyword evidence="1" id="KW-0472">Membrane</keyword>
<accession>A0A9X7B8M2</accession>
<feature type="transmembrane region" description="Helical" evidence="1">
    <location>
        <begin position="124"/>
        <end position="155"/>
    </location>
</feature>
<feature type="transmembrane region" description="Helical" evidence="1">
    <location>
        <begin position="187"/>
        <end position="205"/>
    </location>
</feature>
<evidence type="ECO:0000256" key="1">
    <source>
        <dbReference type="SAM" id="Phobius"/>
    </source>
</evidence>
<feature type="transmembrane region" description="Helical" evidence="1">
    <location>
        <begin position="42"/>
        <end position="65"/>
    </location>
</feature>
<evidence type="ECO:0000313" key="2">
    <source>
        <dbReference type="EMBL" id="PFV02848.1"/>
    </source>
</evidence>
<organism evidence="2 3">
    <name type="scientific">Bacillus cereus</name>
    <dbReference type="NCBI Taxonomy" id="1396"/>
    <lineage>
        <taxon>Bacteria</taxon>
        <taxon>Bacillati</taxon>
        <taxon>Bacillota</taxon>
        <taxon>Bacilli</taxon>
        <taxon>Bacillales</taxon>
        <taxon>Bacillaceae</taxon>
        <taxon>Bacillus</taxon>
        <taxon>Bacillus cereus group</taxon>
    </lineage>
</organism>
<dbReference type="Proteomes" id="UP000226257">
    <property type="component" value="Unassembled WGS sequence"/>
</dbReference>
<feature type="transmembrane region" description="Helical" evidence="1">
    <location>
        <begin position="161"/>
        <end position="180"/>
    </location>
</feature>
<keyword evidence="1" id="KW-0812">Transmembrane</keyword>
<feature type="transmembrane region" description="Helical" evidence="1">
    <location>
        <begin position="256"/>
        <end position="275"/>
    </location>
</feature>